<evidence type="ECO:0000313" key="2">
    <source>
        <dbReference type="Proteomes" id="UP000271889"/>
    </source>
</evidence>
<gene>
    <name evidence="1" type="ORF">CGOC_LOCUS4514</name>
</gene>
<dbReference type="OrthoDB" id="2187at2759"/>
<sequence length="95" mass="10536">MTNEEVKEELEKVLAWLQSEDDPGVLEKLGGFRVAMSDFERALENVQPSAKREGFATSMKGCDDLDTAQFAANGRYDFYGNCPSKITENYGEGTS</sequence>
<dbReference type="EMBL" id="UYRV01012606">
    <property type="protein sequence ID" value="VDK59024.1"/>
    <property type="molecule type" value="Genomic_DNA"/>
</dbReference>
<dbReference type="AlphaFoldDB" id="A0A3P6SVL0"/>
<proteinExistence type="predicted"/>
<accession>A0A3P6SVL0</accession>
<evidence type="ECO:0000313" key="1">
    <source>
        <dbReference type="EMBL" id="VDK59024.1"/>
    </source>
</evidence>
<protein>
    <submittedName>
        <fullName evidence="1">Uncharacterized protein</fullName>
    </submittedName>
</protein>
<name>A0A3P6SVL0_CYLGO</name>
<reference evidence="1 2" key="1">
    <citation type="submission" date="2018-11" db="EMBL/GenBank/DDBJ databases">
        <authorList>
            <consortium name="Pathogen Informatics"/>
        </authorList>
    </citation>
    <scope>NUCLEOTIDE SEQUENCE [LARGE SCALE GENOMIC DNA]</scope>
</reference>
<dbReference type="Proteomes" id="UP000271889">
    <property type="component" value="Unassembled WGS sequence"/>
</dbReference>
<keyword evidence="2" id="KW-1185">Reference proteome</keyword>
<organism evidence="1 2">
    <name type="scientific">Cylicostephanus goldi</name>
    <name type="common">Nematode worm</name>
    <dbReference type="NCBI Taxonomy" id="71465"/>
    <lineage>
        <taxon>Eukaryota</taxon>
        <taxon>Metazoa</taxon>
        <taxon>Ecdysozoa</taxon>
        <taxon>Nematoda</taxon>
        <taxon>Chromadorea</taxon>
        <taxon>Rhabditida</taxon>
        <taxon>Rhabditina</taxon>
        <taxon>Rhabditomorpha</taxon>
        <taxon>Strongyloidea</taxon>
        <taxon>Strongylidae</taxon>
        <taxon>Cylicostephanus</taxon>
    </lineage>
</organism>